<protein>
    <submittedName>
        <fullName evidence="1">Uncharacterized protein</fullName>
    </submittedName>
</protein>
<evidence type="ECO:0000313" key="1">
    <source>
        <dbReference type="EMBL" id="BAX91576.1"/>
    </source>
</evidence>
<dbReference type="KEGG" id="mshg:MSG_01419"/>
<gene>
    <name evidence="1" type="ORF">MSG_01419</name>
</gene>
<dbReference type="Proteomes" id="UP000217736">
    <property type="component" value="Chromosome"/>
</dbReference>
<reference evidence="2" key="1">
    <citation type="submission" date="2017-06" db="EMBL/GenBank/DDBJ databases">
        <title>Complete Genome Sequence of Mycobacterium shigaense.</title>
        <authorList>
            <person name="Fukano H."/>
            <person name="Yoshida M."/>
            <person name="Kazumi Y."/>
            <person name="Ogura Y."/>
            <person name="Mitarai S."/>
            <person name="Hayashi T."/>
            <person name="Hoshino Y."/>
        </authorList>
    </citation>
    <scope>NUCLEOTIDE SEQUENCE [LARGE SCALE GENOMIC DNA]</scope>
    <source>
        <strain evidence="2">UN-152</strain>
    </source>
</reference>
<evidence type="ECO:0000313" key="2">
    <source>
        <dbReference type="Proteomes" id="UP000217736"/>
    </source>
</evidence>
<sequence>MADELDADFLALQVGSNHVLNAIGEAAIDLG</sequence>
<keyword evidence="2" id="KW-1185">Reference proteome</keyword>
<dbReference type="EMBL" id="AP018164">
    <property type="protein sequence ID" value="BAX91576.1"/>
    <property type="molecule type" value="Genomic_DNA"/>
</dbReference>
<proteinExistence type="predicted"/>
<organism evidence="1 2">
    <name type="scientific">Mycobacterium shigaense</name>
    <dbReference type="NCBI Taxonomy" id="722731"/>
    <lineage>
        <taxon>Bacteria</taxon>
        <taxon>Bacillati</taxon>
        <taxon>Actinomycetota</taxon>
        <taxon>Actinomycetes</taxon>
        <taxon>Mycobacteriales</taxon>
        <taxon>Mycobacteriaceae</taxon>
        <taxon>Mycobacterium</taxon>
        <taxon>Mycobacterium simiae complex</taxon>
    </lineage>
</organism>
<name>A0A1Z4EF40_9MYCO</name>
<dbReference type="AlphaFoldDB" id="A0A1Z4EF40"/>
<accession>A0A1Z4EF40</accession>